<keyword evidence="3" id="KW-1003">Cell membrane</keyword>
<evidence type="ECO:0000256" key="4">
    <source>
        <dbReference type="ARBA" id="ARBA00022692"/>
    </source>
</evidence>
<dbReference type="RefSeq" id="WP_081126221.1">
    <property type="nucleotide sequence ID" value="NZ_DAHXOC010000052.1"/>
</dbReference>
<proteinExistence type="inferred from homology"/>
<dbReference type="PANTHER" id="PTHR30193:SF37">
    <property type="entry name" value="INNER MEMBRANE ABC TRANSPORTER PERMEASE PROTEIN YCJO"/>
    <property type="match status" value="1"/>
</dbReference>
<protein>
    <submittedName>
        <fullName evidence="9">Sugar ABC transporter permease</fullName>
    </submittedName>
</protein>
<dbReference type="OrthoDB" id="9785347at2"/>
<evidence type="ECO:0000259" key="8">
    <source>
        <dbReference type="PROSITE" id="PS50928"/>
    </source>
</evidence>
<dbReference type="SUPFAM" id="SSF161098">
    <property type="entry name" value="MetI-like"/>
    <property type="match status" value="1"/>
</dbReference>
<evidence type="ECO:0000256" key="2">
    <source>
        <dbReference type="ARBA" id="ARBA00022448"/>
    </source>
</evidence>
<dbReference type="CDD" id="cd06261">
    <property type="entry name" value="TM_PBP2"/>
    <property type="match status" value="1"/>
</dbReference>
<dbReference type="InterPro" id="IPR035906">
    <property type="entry name" value="MetI-like_sf"/>
</dbReference>
<feature type="transmembrane region" description="Helical" evidence="7">
    <location>
        <begin position="162"/>
        <end position="186"/>
    </location>
</feature>
<feature type="transmembrane region" description="Helical" evidence="7">
    <location>
        <begin position="7"/>
        <end position="32"/>
    </location>
</feature>
<name>A0A4S3KS10_9GAMM</name>
<feature type="domain" description="ABC transmembrane type-1" evidence="8">
    <location>
        <begin position="71"/>
        <end position="284"/>
    </location>
</feature>
<feature type="transmembrane region" description="Helical" evidence="7">
    <location>
        <begin position="74"/>
        <end position="97"/>
    </location>
</feature>
<feature type="transmembrane region" description="Helical" evidence="7">
    <location>
        <begin position="260"/>
        <end position="285"/>
    </location>
</feature>
<keyword evidence="2 7" id="KW-0813">Transport</keyword>
<keyword evidence="5 7" id="KW-1133">Transmembrane helix</keyword>
<feature type="transmembrane region" description="Helical" evidence="7">
    <location>
        <begin position="109"/>
        <end position="129"/>
    </location>
</feature>
<evidence type="ECO:0000256" key="5">
    <source>
        <dbReference type="ARBA" id="ARBA00022989"/>
    </source>
</evidence>
<reference evidence="9 10" key="1">
    <citation type="submission" date="2017-02" db="EMBL/GenBank/DDBJ databases">
        <title>Whole genome sequencing of Metallibacterium scheffleri DSM 24874 (T).</title>
        <authorList>
            <person name="Kumar S."/>
            <person name="Patil P."/>
            <person name="Patil P.B."/>
        </authorList>
    </citation>
    <scope>NUCLEOTIDE SEQUENCE [LARGE SCALE GENOMIC DNA]</scope>
    <source>
        <strain evidence="9 10">DSM 24874</strain>
    </source>
</reference>
<dbReference type="PANTHER" id="PTHR30193">
    <property type="entry name" value="ABC TRANSPORTER PERMEASE PROTEIN"/>
    <property type="match status" value="1"/>
</dbReference>
<evidence type="ECO:0000256" key="1">
    <source>
        <dbReference type="ARBA" id="ARBA00004651"/>
    </source>
</evidence>
<organism evidence="9 10">
    <name type="scientific">Metallibacterium scheffleri</name>
    <dbReference type="NCBI Taxonomy" id="993689"/>
    <lineage>
        <taxon>Bacteria</taxon>
        <taxon>Pseudomonadati</taxon>
        <taxon>Pseudomonadota</taxon>
        <taxon>Gammaproteobacteria</taxon>
        <taxon>Lysobacterales</taxon>
        <taxon>Rhodanobacteraceae</taxon>
        <taxon>Metallibacterium</taxon>
    </lineage>
</organism>
<dbReference type="Proteomes" id="UP000307749">
    <property type="component" value="Unassembled WGS sequence"/>
</dbReference>
<dbReference type="InterPro" id="IPR051393">
    <property type="entry name" value="ABC_transporter_permease"/>
</dbReference>
<dbReference type="EMBL" id="MWQO01000006">
    <property type="protein sequence ID" value="THD11872.1"/>
    <property type="molecule type" value="Genomic_DNA"/>
</dbReference>
<comment type="similarity">
    <text evidence="7">Belongs to the binding-protein-dependent transport system permease family.</text>
</comment>
<accession>A0A4S3KS10</accession>
<evidence type="ECO:0000256" key="7">
    <source>
        <dbReference type="RuleBase" id="RU363032"/>
    </source>
</evidence>
<dbReference type="PROSITE" id="PS50928">
    <property type="entry name" value="ABC_TM1"/>
    <property type="match status" value="1"/>
</dbReference>
<dbReference type="InterPro" id="IPR000515">
    <property type="entry name" value="MetI-like"/>
</dbReference>
<comment type="subcellular location">
    <subcellularLocation>
        <location evidence="1 7">Cell membrane</location>
        <topology evidence="1 7">Multi-pass membrane protein</topology>
    </subcellularLocation>
</comment>
<gene>
    <name evidence="9" type="ORF">B1806_02020</name>
</gene>
<evidence type="ECO:0000313" key="9">
    <source>
        <dbReference type="EMBL" id="THD11872.1"/>
    </source>
</evidence>
<sequence>MKSNQTLAAWVFTGPALIVIGLFFLVPVLLALGLSFTDFDIYALASLKNVQFVGLDNYLTVLRMGLFWKALGNTLYFVVVGVPLSIGVALGAALLVHSRLARWKGFFRTALFTPVVANIIAVAVIWKYLFQQHYGVVNYVLGWFGVQPVDWLGNPHMAMPTIIFFALWKNFGYAMVIVLAGLQAIPDELYEAARLDGASTWQQVRHVTLPMLGPTLMTVGLLTMVGYFQLFAEPYVMTEGGPLQSTLSVLYLMYNQGFDWWNLGLASAIAFTLFVFTLAATFLLVRVGRRKGWV</sequence>
<evidence type="ECO:0000313" key="10">
    <source>
        <dbReference type="Proteomes" id="UP000307749"/>
    </source>
</evidence>
<keyword evidence="10" id="KW-1185">Reference proteome</keyword>
<keyword evidence="4 7" id="KW-0812">Transmembrane</keyword>
<comment type="caution">
    <text evidence="9">The sequence shown here is derived from an EMBL/GenBank/DDBJ whole genome shotgun (WGS) entry which is preliminary data.</text>
</comment>
<keyword evidence="6 7" id="KW-0472">Membrane</keyword>
<evidence type="ECO:0000256" key="6">
    <source>
        <dbReference type="ARBA" id="ARBA00023136"/>
    </source>
</evidence>
<dbReference type="STRING" id="993689.GCA_002077135_00851"/>
<feature type="transmembrane region" description="Helical" evidence="7">
    <location>
        <begin position="207"/>
        <end position="228"/>
    </location>
</feature>
<evidence type="ECO:0000256" key="3">
    <source>
        <dbReference type="ARBA" id="ARBA00022475"/>
    </source>
</evidence>
<dbReference type="Pfam" id="PF00528">
    <property type="entry name" value="BPD_transp_1"/>
    <property type="match status" value="1"/>
</dbReference>
<dbReference type="Gene3D" id="1.10.3720.10">
    <property type="entry name" value="MetI-like"/>
    <property type="match status" value="1"/>
</dbReference>
<dbReference type="AlphaFoldDB" id="A0A4S3KS10"/>
<dbReference type="GO" id="GO:0005886">
    <property type="term" value="C:plasma membrane"/>
    <property type="evidence" value="ECO:0007669"/>
    <property type="project" value="UniProtKB-SubCell"/>
</dbReference>
<dbReference type="GO" id="GO:0055085">
    <property type="term" value="P:transmembrane transport"/>
    <property type="evidence" value="ECO:0007669"/>
    <property type="project" value="InterPro"/>
</dbReference>